<feature type="compositionally biased region" description="Polar residues" evidence="1">
    <location>
        <begin position="166"/>
        <end position="181"/>
    </location>
</feature>
<dbReference type="Proteomes" id="UP000092444">
    <property type="component" value="Unassembled WGS sequence"/>
</dbReference>
<dbReference type="AlphaFoldDB" id="A0A1B0FPX1"/>
<dbReference type="VEuPathDB" id="VectorBase:GMOY005960"/>
<evidence type="ECO:0000256" key="1">
    <source>
        <dbReference type="SAM" id="MobiDB-lite"/>
    </source>
</evidence>
<dbReference type="EnsemblMetazoa" id="GMOY005960-RA">
    <property type="protein sequence ID" value="GMOY005960-PA"/>
    <property type="gene ID" value="GMOY005960"/>
</dbReference>
<keyword evidence="3" id="KW-1185">Reference proteome</keyword>
<accession>A0A1B0FPX1</accession>
<name>A0A1B0FPX1_GLOMM</name>
<proteinExistence type="predicted"/>
<dbReference type="STRING" id="37546.A0A1B0FPX1"/>
<protein>
    <submittedName>
        <fullName evidence="2">Uncharacterized protein</fullName>
    </submittedName>
</protein>
<evidence type="ECO:0000313" key="2">
    <source>
        <dbReference type="EnsemblMetazoa" id="GMOY005960-PA"/>
    </source>
</evidence>
<dbReference type="PhylomeDB" id="A0A1B0FPX1"/>
<dbReference type="EMBL" id="CCAG010023389">
    <property type="status" value="NOT_ANNOTATED_CDS"/>
    <property type="molecule type" value="Genomic_DNA"/>
</dbReference>
<feature type="region of interest" description="Disordered" evidence="1">
    <location>
        <begin position="156"/>
        <end position="191"/>
    </location>
</feature>
<reference evidence="2" key="1">
    <citation type="submission" date="2020-05" db="UniProtKB">
        <authorList>
            <consortium name="EnsemblMetazoa"/>
        </authorList>
    </citation>
    <scope>IDENTIFICATION</scope>
    <source>
        <strain evidence="2">Yale</strain>
    </source>
</reference>
<evidence type="ECO:0000313" key="3">
    <source>
        <dbReference type="Proteomes" id="UP000092444"/>
    </source>
</evidence>
<sequence length="242" mass="27589">MVFIPNALFSELLKSCSELWGLGKGYISWNEHGTKLAKILAKKTGTPITVEDVRIKLKNVNTYLKRLDNSQTTRDIDDIQRYDEGPTTSAEAAQWRKARRLEPTVNPHEEADIKVHQIIRGQPILNIQTEECITEDPLENTIKRAEPELEIFLSCSNSSGSESDSVPRSQSTSVPQSQNEPASPICSKETETEDYRKQILNEFRKCNQQIHNEIARNEDFRRKMLELEENSCNQCIGNIVTI</sequence>
<organism evidence="2 3">
    <name type="scientific">Glossina morsitans morsitans</name>
    <name type="common">Savannah tsetse fly</name>
    <dbReference type="NCBI Taxonomy" id="37546"/>
    <lineage>
        <taxon>Eukaryota</taxon>
        <taxon>Metazoa</taxon>
        <taxon>Ecdysozoa</taxon>
        <taxon>Arthropoda</taxon>
        <taxon>Hexapoda</taxon>
        <taxon>Insecta</taxon>
        <taxon>Pterygota</taxon>
        <taxon>Neoptera</taxon>
        <taxon>Endopterygota</taxon>
        <taxon>Diptera</taxon>
        <taxon>Brachycera</taxon>
        <taxon>Muscomorpha</taxon>
        <taxon>Hippoboscoidea</taxon>
        <taxon>Glossinidae</taxon>
        <taxon>Glossina</taxon>
    </lineage>
</organism>